<comment type="caution">
    <text evidence="1">The sequence shown here is derived from an EMBL/GenBank/DDBJ whole genome shotgun (WGS) entry which is preliminary data.</text>
</comment>
<keyword evidence="2" id="KW-1185">Reference proteome</keyword>
<protein>
    <submittedName>
        <fullName evidence="1">Coiled-coil domain-containing protein</fullName>
    </submittedName>
</protein>
<name>A0ACB9TU12_HOLOL</name>
<proteinExistence type="predicted"/>
<accession>A0ACB9TU12</accession>
<evidence type="ECO:0000313" key="1">
    <source>
        <dbReference type="EMBL" id="KAI4470334.1"/>
    </source>
</evidence>
<reference evidence="1" key="1">
    <citation type="submission" date="2022-04" db="EMBL/GenBank/DDBJ databases">
        <title>Chromosome-scale genome assembly of Holotrichia oblita Faldermann.</title>
        <authorList>
            <person name="Rongchong L."/>
        </authorList>
    </citation>
    <scope>NUCLEOTIDE SEQUENCE</scope>
    <source>
        <strain evidence="1">81SQS9</strain>
    </source>
</reference>
<dbReference type="Proteomes" id="UP001056778">
    <property type="component" value="Chromosome 1"/>
</dbReference>
<sequence>MQAVARVDLDNAVMGDRQAIRHLLADKHVASYHNLHVELLYAEMEDRLITAAVGQFPIEMQCKILTSHVHDANLKKEATIVIHESYKKIINVCKKDAIYFDVMLDSLRDDRVQQGKCLRNAIILGQLATEYLCDRKEEFQVLETIIQKDMQTRQIELDELIGEVQKSSRILKRSVRRR</sequence>
<evidence type="ECO:0000313" key="2">
    <source>
        <dbReference type="Proteomes" id="UP001056778"/>
    </source>
</evidence>
<gene>
    <name evidence="1" type="ORF">MML48_1g21699</name>
</gene>
<dbReference type="EMBL" id="CM043015">
    <property type="protein sequence ID" value="KAI4470334.1"/>
    <property type="molecule type" value="Genomic_DNA"/>
</dbReference>
<organism evidence="1 2">
    <name type="scientific">Holotrichia oblita</name>
    <name type="common">Chafer beetle</name>
    <dbReference type="NCBI Taxonomy" id="644536"/>
    <lineage>
        <taxon>Eukaryota</taxon>
        <taxon>Metazoa</taxon>
        <taxon>Ecdysozoa</taxon>
        <taxon>Arthropoda</taxon>
        <taxon>Hexapoda</taxon>
        <taxon>Insecta</taxon>
        <taxon>Pterygota</taxon>
        <taxon>Neoptera</taxon>
        <taxon>Endopterygota</taxon>
        <taxon>Coleoptera</taxon>
        <taxon>Polyphaga</taxon>
        <taxon>Scarabaeiformia</taxon>
        <taxon>Scarabaeidae</taxon>
        <taxon>Melolonthinae</taxon>
        <taxon>Holotrichia</taxon>
    </lineage>
</organism>